<feature type="domain" description="SEFIR" evidence="1">
    <location>
        <begin position="4"/>
        <end position="140"/>
    </location>
</feature>
<evidence type="ECO:0000313" key="3">
    <source>
        <dbReference type="Proteomes" id="UP001056500"/>
    </source>
</evidence>
<dbReference type="SUPFAM" id="SSF52200">
    <property type="entry name" value="Toll/Interleukin receptor TIR domain"/>
    <property type="match status" value="1"/>
</dbReference>
<dbReference type="Gene3D" id="3.40.50.10140">
    <property type="entry name" value="Toll/interleukin-1 receptor homology (TIR) domain"/>
    <property type="match status" value="1"/>
</dbReference>
<reference evidence="2" key="1">
    <citation type="submission" date="2022-06" db="EMBL/GenBank/DDBJ databases">
        <title>Genome sequencing of Brevibacillus sp. BB3-R1.</title>
        <authorList>
            <person name="Heo J."/>
            <person name="Lee D."/>
            <person name="Won M."/>
            <person name="Han B.-H."/>
            <person name="Hong S.-B."/>
            <person name="Kwon S.-W."/>
        </authorList>
    </citation>
    <scope>NUCLEOTIDE SEQUENCE</scope>
    <source>
        <strain evidence="2">BB3-R1</strain>
    </source>
</reference>
<dbReference type="Proteomes" id="UP001056500">
    <property type="component" value="Chromosome"/>
</dbReference>
<evidence type="ECO:0000313" key="2">
    <source>
        <dbReference type="EMBL" id="USG65748.1"/>
    </source>
</evidence>
<name>A0ABY4WFE3_9BACL</name>
<dbReference type="Pfam" id="PF10137">
    <property type="entry name" value="CAP12-PCTIR_TIR"/>
    <property type="match status" value="1"/>
</dbReference>
<evidence type="ECO:0000259" key="1">
    <source>
        <dbReference type="PROSITE" id="PS51534"/>
    </source>
</evidence>
<dbReference type="InterPro" id="IPR019302">
    <property type="entry name" value="CAP12/PCTIR_TIR_dom"/>
</dbReference>
<gene>
    <name evidence="2" type="ORF">NDK47_27240</name>
</gene>
<dbReference type="InterPro" id="IPR035897">
    <property type="entry name" value="Toll_tir_struct_dom_sf"/>
</dbReference>
<accession>A0ABY4WFE3</accession>
<dbReference type="RefSeq" id="WP_251872838.1">
    <property type="nucleotide sequence ID" value="NZ_CP098755.1"/>
</dbReference>
<keyword evidence="3" id="KW-1185">Reference proteome</keyword>
<dbReference type="Pfam" id="PF08357">
    <property type="entry name" value="SEFIR"/>
    <property type="match status" value="1"/>
</dbReference>
<proteinExistence type="predicted"/>
<dbReference type="PROSITE" id="PS51534">
    <property type="entry name" value="SEFIR"/>
    <property type="match status" value="1"/>
</dbReference>
<organism evidence="2 3">
    <name type="scientific">Brevibacillus ruminantium</name>
    <dbReference type="NCBI Taxonomy" id="2950604"/>
    <lineage>
        <taxon>Bacteria</taxon>
        <taxon>Bacillati</taxon>
        <taxon>Bacillota</taxon>
        <taxon>Bacilli</taxon>
        <taxon>Bacillales</taxon>
        <taxon>Paenibacillaceae</taxon>
        <taxon>Brevibacillus</taxon>
    </lineage>
</organism>
<dbReference type="EMBL" id="CP098755">
    <property type="protein sequence ID" value="USG65748.1"/>
    <property type="molecule type" value="Genomic_DNA"/>
</dbReference>
<dbReference type="InterPro" id="IPR013568">
    <property type="entry name" value="SEFIR_dom"/>
</dbReference>
<protein>
    <submittedName>
        <fullName evidence="2">Nucleotide-binding protein</fullName>
    </submittedName>
</protein>
<sequence>MTGNRTVYISYSWTNEEHKKNVWIFAEMLVRDGIQVKIDIWDLKKGHDVHVFMQSMVTSNEIHKVLIICDKGYKEKAESRKGGVGAETNIITSQIYDIAKQEKFIPVVVEKDTDGQPYIPTYLSTRLYIDLSSSSSFEEQYQSLVRDIYGVPLHKKPLLGQPPQYLLAEVGVALTAQHEDRDSAKEEEKVRYWYQQLVKKDEDHSEYIAPFFEYFRDAIHPSPTTVALLSSTIQLDMEIRIYRMLEQATDKMLFLDVLKRYGLEGLFIERVIDYCQFVNIKSFENHRYSELLMRLCEYFNHLHGHEINYIKALYRHVSRADERFQQRGNDDNGLDTISLYIGLLYPDLIVPLLEKYGERLTGWFPTITNWGGNLEINQILSIVNGCSLSESEKEKLRFRYLVGLHFRAKLTSNIYLILKKQLEGEYHQRPIEKMNVYDSTVEFKFSHKEYSERDVYYSIKVEEDIVSYCVRIGLGELELAITQHNVAEDGIVDMHFRYGDKKGRIKESDYNNFDQSVAERLREYINLFLSASFSVEATSMSIAKEKPSVFIGSSGKNVKFAKAIHFNLEDETYPTPWTAHDFQLSSSILDGLIDALEKSDFAVFVFAPDDAATAKDQQVTMVRDNVLFELGLSMGKLGRERTFFVAPRELGDLHIPTDLLGVTYAPYDASRPDGNYEAALLTACEKIKREIARVGSRAR</sequence>